<organism evidence="1 2">
    <name type="scientific">Bipolaris oryzae ATCC 44560</name>
    <dbReference type="NCBI Taxonomy" id="930090"/>
    <lineage>
        <taxon>Eukaryota</taxon>
        <taxon>Fungi</taxon>
        <taxon>Dikarya</taxon>
        <taxon>Ascomycota</taxon>
        <taxon>Pezizomycotina</taxon>
        <taxon>Dothideomycetes</taxon>
        <taxon>Pleosporomycetidae</taxon>
        <taxon>Pleosporales</taxon>
        <taxon>Pleosporineae</taxon>
        <taxon>Pleosporaceae</taxon>
        <taxon>Bipolaris</taxon>
    </lineage>
</organism>
<proteinExistence type="predicted"/>
<dbReference type="Proteomes" id="UP000054032">
    <property type="component" value="Unassembled WGS sequence"/>
</dbReference>
<dbReference type="EMBL" id="KI963932">
    <property type="protein sequence ID" value="EUC49344.1"/>
    <property type="molecule type" value="Genomic_DNA"/>
</dbReference>
<protein>
    <submittedName>
        <fullName evidence="1">Uncharacterized protein</fullName>
    </submittedName>
</protein>
<evidence type="ECO:0000313" key="1">
    <source>
        <dbReference type="EMBL" id="EUC49344.1"/>
    </source>
</evidence>
<dbReference type="KEGG" id="bor:COCMIDRAFT_84763"/>
<name>W6ZPB7_COCMI</name>
<dbReference type="GeneID" id="19126528"/>
<keyword evidence="2" id="KW-1185">Reference proteome</keyword>
<sequence length="75" mass="8034">MACSPRCTIVAARFSFVAICDYGLLDHSTGAHSKTSEDQASPSSFSCVPFLGATPWTPRMIQKTVAAYKGGYTQI</sequence>
<dbReference type="RefSeq" id="XP_007684097.1">
    <property type="nucleotide sequence ID" value="XM_007685907.1"/>
</dbReference>
<gene>
    <name evidence="1" type="ORF">COCMIDRAFT_84763</name>
</gene>
<accession>W6ZPB7</accession>
<reference evidence="1 2" key="1">
    <citation type="journal article" date="2013" name="PLoS Genet.">
        <title>Comparative genome structure, secondary metabolite, and effector coding capacity across Cochliobolus pathogens.</title>
        <authorList>
            <person name="Condon B.J."/>
            <person name="Leng Y."/>
            <person name="Wu D."/>
            <person name="Bushley K.E."/>
            <person name="Ohm R.A."/>
            <person name="Otillar R."/>
            <person name="Martin J."/>
            <person name="Schackwitz W."/>
            <person name="Grimwood J."/>
            <person name="MohdZainudin N."/>
            <person name="Xue C."/>
            <person name="Wang R."/>
            <person name="Manning V.A."/>
            <person name="Dhillon B."/>
            <person name="Tu Z.J."/>
            <person name="Steffenson B.J."/>
            <person name="Salamov A."/>
            <person name="Sun H."/>
            <person name="Lowry S."/>
            <person name="LaButti K."/>
            <person name="Han J."/>
            <person name="Copeland A."/>
            <person name="Lindquist E."/>
            <person name="Barry K."/>
            <person name="Schmutz J."/>
            <person name="Baker S.E."/>
            <person name="Ciuffetti L.M."/>
            <person name="Grigoriev I.V."/>
            <person name="Zhong S."/>
            <person name="Turgeon B.G."/>
        </authorList>
    </citation>
    <scope>NUCLEOTIDE SEQUENCE [LARGE SCALE GENOMIC DNA]</scope>
    <source>
        <strain evidence="1 2">ATCC 44560</strain>
    </source>
</reference>
<dbReference type="AlphaFoldDB" id="W6ZPB7"/>
<dbReference type="HOGENOM" id="CLU_2670704_0_0_1"/>
<evidence type="ECO:0000313" key="2">
    <source>
        <dbReference type="Proteomes" id="UP000054032"/>
    </source>
</evidence>